<reference evidence="2 3" key="1">
    <citation type="submission" date="2008-10" db="EMBL/GenBank/DDBJ databases">
        <title>Genome sequence of Clostridium botulinum A2 Kyoto.</title>
        <authorList>
            <person name="Shrivastava S."/>
            <person name="Brinkac L.M."/>
            <person name="Brown J.L."/>
            <person name="Bruce D."/>
            <person name="Detter C.C."/>
            <person name="Johnson E.A."/>
            <person name="Munk C.A."/>
            <person name="Smith L.A."/>
            <person name="Smith T.J."/>
            <person name="Sutton G."/>
            <person name="Brettin T.S."/>
        </authorList>
    </citation>
    <scope>NUCLEOTIDE SEQUENCE [LARGE SCALE GENOMIC DNA]</scope>
    <source>
        <strain evidence="3">Kyoto / Type A2</strain>
    </source>
</reference>
<dbReference type="KEGG" id="cby:CLM_0880"/>
<dbReference type="Gene3D" id="1.10.260.40">
    <property type="entry name" value="lambda repressor-like DNA-binding domains"/>
    <property type="match status" value="1"/>
</dbReference>
<dbReference type="PROSITE" id="PS50943">
    <property type="entry name" value="HTH_CROC1"/>
    <property type="match status" value="1"/>
</dbReference>
<dbReference type="Proteomes" id="UP000001374">
    <property type="component" value="Chromosome"/>
</dbReference>
<dbReference type="InterPro" id="IPR001387">
    <property type="entry name" value="Cro/C1-type_HTH"/>
</dbReference>
<name>C1FU26_CLOBJ</name>
<evidence type="ECO:0000313" key="3">
    <source>
        <dbReference type="Proteomes" id="UP000001374"/>
    </source>
</evidence>
<accession>C1FU26</accession>
<gene>
    <name evidence="2" type="ordered locus">CLM_0880</name>
</gene>
<sequence length="87" mass="9996">MRPNKEYILELVNKNNWSQNKFAKKAGVSNATISRWINGKRGAGSELIAGIIRAFPNESINKLFFYRYCCCEVTKIKRLMLKKIVIG</sequence>
<dbReference type="HOGENOM" id="CLU_176794_2_0_9"/>
<dbReference type="EMBL" id="CP001581">
    <property type="protein sequence ID" value="ACO85454.1"/>
    <property type="molecule type" value="Genomic_DNA"/>
</dbReference>
<proteinExistence type="predicted"/>
<dbReference type="GO" id="GO:0003677">
    <property type="term" value="F:DNA binding"/>
    <property type="evidence" value="ECO:0007669"/>
    <property type="project" value="UniProtKB-KW"/>
</dbReference>
<organism evidence="2 3">
    <name type="scientific">Clostridium botulinum (strain Kyoto / Type A2)</name>
    <dbReference type="NCBI Taxonomy" id="536232"/>
    <lineage>
        <taxon>Bacteria</taxon>
        <taxon>Bacillati</taxon>
        <taxon>Bacillota</taxon>
        <taxon>Clostridia</taxon>
        <taxon>Eubacteriales</taxon>
        <taxon>Clostridiaceae</taxon>
        <taxon>Clostridium</taxon>
    </lineage>
</organism>
<dbReference type="CDD" id="cd00093">
    <property type="entry name" value="HTH_XRE"/>
    <property type="match status" value="1"/>
</dbReference>
<dbReference type="AlphaFoldDB" id="C1FU26"/>
<feature type="domain" description="HTH cro/C1-type" evidence="1">
    <location>
        <begin position="8"/>
        <end position="63"/>
    </location>
</feature>
<protein>
    <submittedName>
        <fullName evidence="2">DNA-binding protein</fullName>
    </submittedName>
</protein>
<keyword evidence="2" id="KW-0238">DNA-binding</keyword>
<dbReference type="SMART" id="SM00530">
    <property type="entry name" value="HTH_XRE"/>
    <property type="match status" value="1"/>
</dbReference>
<evidence type="ECO:0000259" key="1">
    <source>
        <dbReference type="PROSITE" id="PS50943"/>
    </source>
</evidence>
<evidence type="ECO:0000313" key="2">
    <source>
        <dbReference type="EMBL" id="ACO85454.1"/>
    </source>
</evidence>
<dbReference type="eggNOG" id="COG1476">
    <property type="taxonomic scope" value="Bacteria"/>
</dbReference>
<dbReference type="InterPro" id="IPR010982">
    <property type="entry name" value="Lambda_DNA-bd_dom_sf"/>
</dbReference>
<dbReference type="SUPFAM" id="SSF47413">
    <property type="entry name" value="lambda repressor-like DNA-binding domains"/>
    <property type="match status" value="1"/>
</dbReference>
<dbReference type="Pfam" id="PF01381">
    <property type="entry name" value="HTH_3"/>
    <property type="match status" value="1"/>
</dbReference>